<evidence type="ECO:0000313" key="7">
    <source>
        <dbReference type="EMBL" id="KAB7836034.1"/>
    </source>
</evidence>
<keyword evidence="3" id="KW-0028">Amino-acid biosynthesis</keyword>
<dbReference type="GO" id="GO:0004066">
    <property type="term" value="F:asparagine synthase (glutamine-hydrolyzing) activity"/>
    <property type="evidence" value="ECO:0007669"/>
    <property type="project" value="UniProtKB-EC"/>
</dbReference>
<evidence type="ECO:0000259" key="6">
    <source>
        <dbReference type="Pfam" id="PF00733"/>
    </source>
</evidence>
<feature type="region of interest" description="Disordered" evidence="5">
    <location>
        <begin position="1"/>
        <end position="21"/>
    </location>
</feature>
<evidence type="ECO:0000256" key="2">
    <source>
        <dbReference type="ARBA" id="ARBA00012737"/>
    </source>
</evidence>
<dbReference type="InterPro" id="IPR001962">
    <property type="entry name" value="Asn_synthase"/>
</dbReference>
<dbReference type="GO" id="GO:0006529">
    <property type="term" value="P:asparagine biosynthetic process"/>
    <property type="evidence" value="ECO:0007669"/>
    <property type="project" value="UniProtKB-KW"/>
</dbReference>
<protein>
    <recommendedName>
        <fullName evidence="2">asparagine synthase (glutamine-hydrolyzing)</fullName>
        <ecNumber evidence="2">6.3.5.4</ecNumber>
    </recommendedName>
</protein>
<evidence type="ECO:0000256" key="5">
    <source>
        <dbReference type="SAM" id="MobiDB-lite"/>
    </source>
</evidence>
<dbReference type="EC" id="6.3.5.4" evidence="2"/>
<keyword evidence="8" id="KW-1185">Reference proteome</keyword>
<dbReference type="InterPro" id="IPR051786">
    <property type="entry name" value="ASN_synthetase/amidase"/>
</dbReference>
<feature type="domain" description="Asparagine synthetase" evidence="6">
    <location>
        <begin position="214"/>
        <end position="584"/>
    </location>
</feature>
<comment type="catalytic activity">
    <reaction evidence="4">
        <text>L-aspartate + L-glutamine + ATP + H2O = L-asparagine + L-glutamate + AMP + diphosphate + H(+)</text>
        <dbReference type="Rhea" id="RHEA:12228"/>
        <dbReference type="ChEBI" id="CHEBI:15377"/>
        <dbReference type="ChEBI" id="CHEBI:15378"/>
        <dbReference type="ChEBI" id="CHEBI:29985"/>
        <dbReference type="ChEBI" id="CHEBI:29991"/>
        <dbReference type="ChEBI" id="CHEBI:30616"/>
        <dbReference type="ChEBI" id="CHEBI:33019"/>
        <dbReference type="ChEBI" id="CHEBI:58048"/>
        <dbReference type="ChEBI" id="CHEBI:58359"/>
        <dbReference type="ChEBI" id="CHEBI:456215"/>
        <dbReference type="EC" id="6.3.5.4"/>
    </reaction>
</comment>
<dbReference type="OrthoDB" id="7053173at2"/>
<evidence type="ECO:0000313" key="8">
    <source>
        <dbReference type="Proteomes" id="UP000327000"/>
    </source>
</evidence>
<evidence type="ECO:0000256" key="1">
    <source>
        <dbReference type="ARBA" id="ARBA00005187"/>
    </source>
</evidence>
<dbReference type="PANTHER" id="PTHR43284">
    <property type="entry name" value="ASPARAGINE SYNTHETASE (GLUTAMINE-HYDROLYZING)"/>
    <property type="match status" value="1"/>
</dbReference>
<dbReference type="InterPro" id="IPR014729">
    <property type="entry name" value="Rossmann-like_a/b/a_fold"/>
</dbReference>
<comment type="caution">
    <text evidence="7">The sequence shown here is derived from an EMBL/GenBank/DDBJ whole genome shotgun (WGS) entry which is preliminary data.</text>
</comment>
<dbReference type="AlphaFoldDB" id="A0A5N5W222"/>
<proteinExistence type="predicted"/>
<dbReference type="Proteomes" id="UP000327000">
    <property type="component" value="Unassembled WGS sequence"/>
</dbReference>
<dbReference type="EMBL" id="VOKX01000104">
    <property type="protein sequence ID" value="KAB7836034.1"/>
    <property type="molecule type" value="Genomic_DNA"/>
</dbReference>
<evidence type="ECO:0000256" key="3">
    <source>
        <dbReference type="ARBA" id="ARBA00022888"/>
    </source>
</evidence>
<dbReference type="Gene3D" id="3.40.50.620">
    <property type="entry name" value="HUPs"/>
    <property type="match status" value="2"/>
</dbReference>
<organism evidence="7 8">
    <name type="scientific">Streptomyces mobaraensis</name>
    <name type="common">Streptoverticillium mobaraense</name>
    <dbReference type="NCBI Taxonomy" id="35621"/>
    <lineage>
        <taxon>Bacteria</taxon>
        <taxon>Bacillati</taxon>
        <taxon>Actinomycetota</taxon>
        <taxon>Actinomycetes</taxon>
        <taxon>Kitasatosporales</taxon>
        <taxon>Streptomycetaceae</taxon>
        <taxon>Streptomyces</taxon>
    </lineage>
</organism>
<sequence length="608" mass="67322">MVGHLFGGSGGPAGPTTVRYPSGRPWVVARSPWRHVSHLSRGADALVLIGPARVPDRALADLLDRARTGADLDRLLRRLPGIHHVVSLLQGEVRVRGTASGLRRVYHCRYGGLRVASDRATVLAALCDAEVDEGALALRLLDFVPHPLRHRTLWHGVEEVEPEFSLTLGDDGPGYRIRRWWNSPRPHLSMARGKAAVAAALENSVREYTKEYADGRNRISGDLSGGLDSTSVAFLARRAGVRDMLAVTVAGRDAFAEDEQWARRAVEEFPGLDHHVIPAHEYPLFFAGVGTPGEPLDEPFYLAPARERARAMLEPAVRAGSRIHLTGHGGDELFNGVPAAYRDLFARRPLMAWSRLNATRHLHGWPLWPTLRQLLARPRYGSWLARSVTPEPLLGLRTPLLTWGAEQSVHPWITARGRRLIRAGYLSAARRARPLAPGPGRHTELDVIRTGARAFQALEDLGVAMGVPVAAPFFDDRVIEAVLSVRVEDRMDPARYKPLLVESLRGTVPDALLDRTTKDEMSQDQALGLRRHAPDLRRLWTDARLARRGLVDADLLVRLADEPDTPLLQENSLWTVVACESWLRAIEDQGRSRANRTNTRAKEGTEGT</sequence>
<name>A0A5N5W222_STRMB</name>
<dbReference type="SUPFAM" id="SSF52402">
    <property type="entry name" value="Adenine nucleotide alpha hydrolases-like"/>
    <property type="match status" value="1"/>
</dbReference>
<feature type="compositionally biased region" description="Gly residues" evidence="5">
    <location>
        <begin position="1"/>
        <end position="13"/>
    </location>
</feature>
<dbReference type="PANTHER" id="PTHR43284:SF1">
    <property type="entry name" value="ASPARAGINE SYNTHETASE"/>
    <property type="match status" value="1"/>
</dbReference>
<reference evidence="7 8" key="1">
    <citation type="journal article" date="2019" name="Microb. Cell Fact.">
        <title>Exploring novel herbicidin analogues by transcriptional regulator overexpression and MS/MS molecular networking.</title>
        <authorList>
            <person name="Shi Y."/>
            <person name="Gu R."/>
            <person name="Li Y."/>
            <person name="Wang X."/>
            <person name="Ren W."/>
            <person name="Li X."/>
            <person name="Wang L."/>
            <person name="Xie Y."/>
            <person name="Hong B."/>
        </authorList>
    </citation>
    <scope>NUCLEOTIDE SEQUENCE [LARGE SCALE GENOMIC DNA]</scope>
    <source>
        <strain evidence="7 8">US-43</strain>
    </source>
</reference>
<accession>A0A5N5W222</accession>
<dbReference type="RefSeq" id="WP_152265086.1">
    <property type="nucleotide sequence ID" value="NZ_VOKX01000104.1"/>
</dbReference>
<dbReference type="Pfam" id="PF00733">
    <property type="entry name" value="Asn_synthase"/>
    <property type="match status" value="1"/>
</dbReference>
<keyword evidence="3" id="KW-0061">Asparagine biosynthesis</keyword>
<gene>
    <name evidence="7" type="ORF">FRZ00_25570</name>
</gene>
<comment type="pathway">
    <text evidence="1">Amino-acid biosynthesis; L-asparagine biosynthesis; L-asparagine from L-aspartate (L-Gln route): step 1/1.</text>
</comment>
<evidence type="ECO:0000256" key="4">
    <source>
        <dbReference type="ARBA" id="ARBA00048741"/>
    </source>
</evidence>